<organism evidence="1 2">
    <name type="scientific">Dorcoceras hygrometricum</name>
    <dbReference type="NCBI Taxonomy" id="472368"/>
    <lineage>
        <taxon>Eukaryota</taxon>
        <taxon>Viridiplantae</taxon>
        <taxon>Streptophyta</taxon>
        <taxon>Embryophyta</taxon>
        <taxon>Tracheophyta</taxon>
        <taxon>Spermatophyta</taxon>
        <taxon>Magnoliopsida</taxon>
        <taxon>eudicotyledons</taxon>
        <taxon>Gunneridae</taxon>
        <taxon>Pentapetalae</taxon>
        <taxon>asterids</taxon>
        <taxon>lamiids</taxon>
        <taxon>Lamiales</taxon>
        <taxon>Gesneriaceae</taxon>
        <taxon>Didymocarpoideae</taxon>
        <taxon>Trichosporeae</taxon>
        <taxon>Loxocarpinae</taxon>
        <taxon>Dorcoceras</taxon>
    </lineage>
</organism>
<dbReference type="EMBL" id="KQ998973">
    <property type="protein sequence ID" value="KZV42676.1"/>
    <property type="molecule type" value="Genomic_DNA"/>
</dbReference>
<evidence type="ECO:0000313" key="1">
    <source>
        <dbReference type="EMBL" id="KZV42676.1"/>
    </source>
</evidence>
<sequence>MSTIGQLSCSVFQRLAIGPDLMTCADLSRVVLVLESVQLLALAFRFHLCDVVLVPALFVFRFHRVLAPFPDFSVHGLNKTDFTMAFEHFRAPCLASTFEESELLVIVARKVRIRAFYSVRLARVNAVMAVCCLRVWRPVFTACCYMHTRIRITCISYLSYILPCTSAVVPCCIDVVSYQFIGWATTGGVIDAPGIGIQLAVGPQQLWLRNHNFGLAQRIMVKRLATSRHDPLGITDSACKNHLVVVSVQYGPFNTYIPIRSTTIGKSRVARDPIAMHTSWRSNSDIARVTRVSMTFRVVRTNQYNQDLGLIHSTNGNHLESPNEGSSIDHQVTIHLHAQNITMFPTNETWYFALQMLVSSSGGLILILTAQSTRNEF</sequence>
<reference evidence="1 2" key="1">
    <citation type="journal article" date="2015" name="Proc. Natl. Acad. Sci. U.S.A.">
        <title>The resurrection genome of Boea hygrometrica: A blueprint for survival of dehydration.</title>
        <authorList>
            <person name="Xiao L."/>
            <person name="Yang G."/>
            <person name="Zhang L."/>
            <person name="Yang X."/>
            <person name="Zhao S."/>
            <person name="Ji Z."/>
            <person name="Zhou Q."/>
            <person name="Hu M."/>
            <person name="Wang Y."/>
            <person name="Chen M."/>
            <person name="Xu Y."/>
            <person name="Jin H."/>
            <person name="Xiao X."/>
            <person name="Hu G."/>
            <person name="Bao F."/>
            <person name="Hu Y."/>
            <person name="Wan P."/>
            <person name="Li L."/>
            <person name="Deng X."/>
            <person name="Kuang T."/>
            <person name="Xiang C."/>
            <person name="Zhu J.K."/>
            <person name="Oliver M.J."/>
            <person name="He Y."/>
        </authorList>
    </citation>
    <scope>NUCLEOTIDE SEQUENCE [LARGE SCALE GENOMIC DNA]</scope>
    <source>
        <strain evidence="2">cv. XS01</strain>
    </source>
</reference>
<proteinExistence type="predicted"/>
<name>A0A2Z7C765_9LAMI</name>
<evidence type="ECO:0000313" key="2">
    <source>
        <dbReference type="Proteomes" id="UP000250235"/>
    </source>
</evidence>
<gene>
    <name evidence="1" type="ORF">F511_25159</name>
</gene>
<keyword evidence="2" id="KW-1185">Reference proteome</keyword>
<dbReference type="Proteomes" id="UP000250235">
    <property type="component" value="Unassembled WGS sequence"/>
</dbReference>
<accession>A0A2Z7C765</accession>
<protein>
    <submittedName>
        <fullName evidence="1">Triacylglycerol lipase</fullName>
    </submittedName>
</protein>
<dbReference type="AlphaFoldDB" id="A0A2Z7C765"/>